<evidence type="ECO:0000256" key="2">
    <source>
        <dbReference type="ARBA" id="ARBA00022475"/>
    </source>
</evidence>
<keyword evidence="2" id="KW-1003">Cell membrane</keyword>
<dbReference type="Pfam" id="PF17202">
    <property type="entry name" value="sCache_3_3"/>
    <property type="match status" value="1"/>
</dbReference>
<evidence type="ECO:0000256" key="4">
    <source>
        <dbReference type="ARBA" id="ARBA00022500"/>
    </source>
</evidence>
<dbReference type="SUPFAM" id="SSF58104">
    <property type="entry name" value="Methyl-accepting chemotaxis protein (MCP) signaling domain"/>
    <property type="match status" value="1"/>
</dbReference>
<accession>A0A800N9T5</accession>
<comment type="subcellular location">
    <subcellularLocation>
        <location evidence="1">Cell membrane</location>
        <topology evidence="1">Multi-pass membrane protein</topology>
    </subcellularLocation>
</comment>
<gene>
    <name evidence="15" type="ORF">KIS1582_3025</name>
</gene>
<dbReference type="InterPro" id="IPR004089">
    <property type="entry name" value="MCPsignal_dom"/>
</dbReference>
<feature type="transmembrane region" description="Helical" evidence="12">
    <location>
        <begin position="12"/>
        <end position="31"/>
    </location>
</feature>
<feature type="domain" description="Methyl-accepting transducer" evidence="13">
    <location>
        <begin position="277"/>
        <end position="504"/>
    </location>
</feature>
<keyword evidence="8 10" id="KW-0807">Transducer</keyword>
<comment type="similarity">
    <text evidence="9">Belongs to the methyl-accepting chemotaxis (MCP) protein family.</text>
</comment>
<keyword evidence="6 12" id="KW-1133">Transmembrane helix</keyword>
<dbReference type="SMART" id="SM00283">
    <property type="entry name" value="MA"/>
    <property type="match status" value="1"/>
</dbReference>
<dbReference type="Pfam" id="PF00015">
    <property type="entry name" value="MCPsignal"/>
    <property type="match status" value="1"/>
</dbReference>
<keyword evidence="11" id="KW-0175">Coiled coil</keyword>
<evidence type="ECO:0000256" key="5">
    <source>
        <dbReference type="ARBA" id="ARBA00022692"/>
    </source>
</evidence>
<keyword evidence="5 12" id="KW-0812">Transmembrane</keyword>
<feature type="domain" description="HAMP" evidence="14">
    <location>
        <begin position="206"/>
        <end position="258"/>
    </location>
</feature>
<feature type="transmembrane region" description="Helical" evidence="12">
    <location>
        <begin position="186"/>
        <end position="204"/>
    </location>
</feature>
<dbReference type="Gene3D" id="1.10.287.950">
    <property type="entry name" value="Methyl-accepting chemotaxis protein"/>
    <property type="match status" value="1"/>
</dbReference>
<feature type="coiled-coil region" evidence="11">
    <location>
        <begin position="421"/>
        <end position="459"/>
    </location>
</feature>
<evidence type="ECO:0000256" key="3">
    <source>
        <dbReference type="ARBA" id="ARBA00022481"/>
    </source>
</evidence>
<dbReference type="GO" id="GO:0005886">
    <property type="term" value="C:plasma membrane"/>
    <property type="evidence" value="ECO:0007669"/>
    <property type="project" value="UniProtKB-SubCell"/>
</dbReference>
<dbReference type="PRINTS" id="PR00260">
    <property type="entry name" value="CHEMTRNSDUCR"/>
</dbReference>
<dbReference type="GO" id="GO:0004888">
    <property type="term" value="F:transmembrane signaling receptor activity"/>
    <property type="evidence" value="ECO:0007669"/>
    <property type="project" value="InterPro"/>
</dbReference>
<evidence type="ECO:0000313" key="16">
    <source>
        <dbReference type="Proteomes" id="UP000465778"/>
    </source>
</evidence>
<protein>
    <submittedName>
        <fullName evidence="15">Methyl-accepting chemotaxis sensor/transducer protein</fullName>
    </submittedName>
</protein>
<evidence type="ECO:0000256" key="9">
    <source>
        <dbReference type="ARBA" id="ARBA00029447"/>
    </source>
</evidence>
<evidence type="ECO:0000259" key="14">
    <source>
        <dbReference type="PROSITE" id="PS50885"/>
    </source>
</evidence>
<dbReference type="SUPFAM" id="SSF103190">
    <property type="entry name" value="Sensory domain-like"/>
    <property type="match status" value="1"/>
</dbReference>
<keyword evidence="3" id="KW-0488">Methylation</keyword>
<organism evidence="15 16">
    <name type="scientific">Cytobacillus firmus</name>
    <name type="common">Bacillus firmus</name>
    <dbReference type="NCBI Taxonomy" id="1399"/>
    <lineage>
        <taxon>Bacteria</taxon>
        <taxon>Bacillati</taxon>
        <taxon>Bacillota</taxon>
        <taxon>Bacilli</taxon>
        <taxon>Bacillales</taxon>
        <taxon>Bacillaceae</taxon>
        <taxon>Cytobacillus</taxon>
    </lineage>
</organism>
<evidence type="ECO:0000259" key="13">
    <source>
        <dbReference type="PROSITE" id="PS50111"/>
    </source>
</evidence>
<dbReference type="PROSITE" id="PS50111">
    <property type="entry name" value="CHEMOTAXIS_TRANSDUC_2"/>
    <property type="match status" value="1"/>
</dbReference>
<dbReference type="PANTHER" id="PTHR32089:SF114">
    <property type="entry name" value="METHYL-ACCEPTING CHEMOTAXIS PROTEIN MCPB"/>
    <property type="match status" value="1"/>
</dbReference>
<sequence length="522" mass="57030">MRFKFKLGTKINLIVISIVLLLSVIIGGVVVNEVTKGIKAFAIEKAKGDLSISERYIRNKFPGEWEIRNGKLYRGDHLFNNDFELVDAIGQDTGDSVTIFQGDTRITTNVFVNGERNIGTAVSPEVREVVLKKGENYYGEAKVTGNTFQTAYMPLKNKSGETVGILYVGASQTIIDKILSDFMTKFLILILIVAAVASLVVFWFTKRLQKRLAAVKSALELAGRGDFTAEVIDDAGDELTDLSKSYNEMKENLITMIRGVLETSDQVAASSEELTAGAEQTSRATEQITEAIQQVAGGAETQTQSIEESAKALEEVTSGIAAIAESSAEIAENTAEAGTRAEEGGKYVEQTSQQMTLIHTTVIETSKEVQLLNERSKQIENISKVIIDIASQTNLLALNAAIEAARAGEHGKGFAVVADEVRKLAEQSQESSSQISELIRQIQNDMNQSTDSMNSVKREVENGLGIVSRTQKSFEVILRFMMDIGLKVDDMAATAQQMSASTQENFCGCNRSDSNFKRIFHA</sequence>
<dbReference type="GO" id="GO:0006935">
    <property type="term" value="P:chemotaxis"/>
    <property type="evidence" value="ECO:0007669"/>
    <property type="project" value="UniProtKB-KW"/>
</dbReference>
<dbReference type="EMBL" id="VDEM01000036">
    <property type="protein sequence ID" value="KAF0823207.1"/>
    <property type="molecule type" value="Genomic_DNA"/>
</dbReference>
<evidence type="ECO:0000256" key="12">
    <source>
        <dbReference type="SAM" id="Phobius"/>
    </source>
</evidence>
<dbReference type="InterPro" id="IPR004090">
    <property type="entry name" value="Chemotax_Me-accpt_rcpt"/>
</dbReference>
<name>A0A800N9T5_CYTFI</name>
<evidence type="ECO:0000256" key="7">
    <source>
        <dbReference type="ARBA" id="ARBA00023136"/>
    </source>
</evidence>
<evidence type="ECO:0000256" key="10">
    <source>
        <dbReference type="PROSITE-ProRule" id="PRU00284"/>
    </source>
</evidence>
<dbReference type="CDD" id="cd06225">
    <property type="entry name" value="HAMP"/>
    <property type="match status" value="1"/>
</dbReference>
<dbReference type="CDD" id="cd11386">
    <property type="entry name" value="MCP_signal"/>
    <property type="match status" value="1"/>
</dbReference>
<dbReference type="InterPro" id="IPR029151">
    <property type="entry name" value="Sensor-like_sf"/>
</dbReference>
<evidence type="ECO:0000256" key="1">
    <source>
        <dbReference type="ARBA" id="ARBA00004651"/>
    </source>
</evidence>
<dbReference type="PANTHER" id="PTHR32089">
    <property type="entry name" value="METHYL-ACCEPTING CHEMOTAXIS PROTEIN MCPB"/>
    <property type="match status" value="1"/>
</dbReference>
<proteinExistence type="inferred from homology"/>
<dbReference type="InterPro" id="IPR003660">
    <property type="entry name" value="HAMP_dom"/>
</dbReference>
<dbReference type="Pfam" id="PF00672">
    <property type="entry name" value="HAMP"/>
    <property type="match status" value="1"/>
</dbReference>
<dbReference type="RefSeq" id="WP_328699768.1">
    <property type="nucleotide sequence ID" value="NZ_VDEM01000036.1"/>
</dbReference>
<keyword evidence="4" id="KW-0145">Chemotaxis</keyword>
<dbReference type="Gene3D" id="6.10.340.10">
    <property type="match status" value="1"/>
</dbReference>
<evidence type="ECO:0000256" key="8">
    <source>
        <dbReference type="ARBA" id="ARBA00023224"/>
    </source>
</evidence>
<keyword evidence="7 12" id="KW-0472">Membrane</keyword>
<dbReference type="GO" id="GO:0007165">
    <property type="term" value="P:signal transduction"/>
    <property type="evidence" value="ECO:0007669"/>
    <property type="project" value="UniProtKB-KW"/>
</dbReference>
<evidence type="ECO:0000313" key="15">
    <source>
        <dbReference type="EMBL" id="KAF0823207.1"/>
    </source>
</evidence>
<comment type="caution">
    <text evidence="15">The sequence shown here is derived from an EMBL/GenBank/DDBJ whole genome shotgun (WGS) entry which is preliminary data.</text>
</comment>
<evidence type="ECO:0000256" key="6">
    <source>
        <dbReference type="ARBA" id="ARBA00022989"/>
    </source>
</evidence>
<evidence type="ECO:0000256" key="11">
    <source>
        <dbReference type="SAM" id="Coils"/>
    </source>
</evidence>
<dbReference type="InterPro" id="IPR033463">
    <property type="entry name" value="sCache_3"/>
</dbReference>
<dbReference type="PROSITE" id="PS50885">
    <property type="entry name" value="HAMP"/>
    <property type="match status" value="1"/>
</dbReference>
<dbReference type="Proteomes" id="UP000465778">
    <property type="component" value="Unassembled WGS sequence"/>
</dbReference>
<dbReference type="SMART" id="SM00304">
    <property type="entry name" value="HAMP"/>
    <property type="match status" value="1"/>
</dbReference>
<dbReference type="AlphaFoldDB" id="A0A800N9T5"/>
<reference evidence="15 16" key="1">
    <citation type="journal article" date="2020" name="G3 (Bethesda)">
        <title>Whole Genome Sequencing and Comparative Genomics of Two Nematicidal Bacillus Strains Reveals a Wide Range of Possible Virulence Factors.</title>
        <authorList>
            <person name="Susic N."/>
            <person name="Janezic S."/>
            <person name="Rupnik M."/>
            <person name="Geric Stare B."/>
        </authorList>
    </citation>
    <scope>NUCLEOTIDE SEQUENCE [LARGE SCALE GENOMIC DNA]</scope>
    <source>
        <strain evidence="15 16">I-1582</strain>
    </source>
</reference>